<dbReference type="PANTHER" id="PTHR43373">
    <property type="entry name" value="NA(+)/H(+) ANTIPORTER SUBUNIT"/>
    <property type="match status" value="1"/>
</dbReference>
<reference evidence="18" key="1">
    <citation type="journal article" date="2019" name="Int. J. Syst. Evol. Microbiol.">
        <title>The Global Catalogue of Microorganisms (GCM) 10K type strain sequencing project: providing services to taxonomists for standard genome sequencing and annotation.</title>
        <authorList>
            <consortium name="The Broad Institute Genomics Platform"/>
            <consortium name="The Broad Institute Genome Sequencing Center for Infectious Disease"/>
            <person name="Wu L."/>
            <person name="Ma J."/>
        </authorList>
    </citation>
    <scope>NUCLEOTIDE SEQUENCE [LARGE SCALE GENOMIC DNA]</scope>
    <source>
        <strain evidence="18">JCM 17561</strain>
    </source>
</reference>
<accession>A0ABP7RH37</accession>
<dbReference type="InterPro" id="IPR050616">
    <property type="entry name" value="CPA3_Na-H_Antiporter_A"/>
</dbReference>
<feature type="transmembrane region" description="Helical" evidence="10">
    <location>
        <begin position="34"/>
        <end position="56"/>
    </location>
</feature>
<feature type="transmembrane region" description="Helical" evidence="10">
    <location>
        <begin position="698"/>
        <end position="719"/>
    </location>
</feature>
<feature type="domain" description="NADH-Ubiquinone oxidoreductase (complex I) chain 5 N-terminal" evidence="13">
    <location>
        <begin position="65"/>
        <end position="110"/>
    </location>
</feature>
<feature type="transmembrane region" description="Helical" evidence="10">
    <location>
        <begin position="77"/>
        <end position="99"/>
    </location>
</feature>
<dbReference type="InterPro" id="IPR001750">
    <property type="entry name" value="ND/Mrp_TM"/>
</dbReference>
<proteinExistence type="predicted"/>
<dbReference type="NCBIfam" id="NF009288">
    <property type="entry name" value="PRK12648.1"/>
    <property type="match status" value="1"/>
</dbReference>
<feature type="transmembrane region" description="Helical" evidence="10">
    <location>
        <begin position="572"/>
        <end position="591"/>
    </location>
</feature>
<dbReference type="Pfam" id="PF20501">
    <property type="entry name" value="MbhE"/>
    <property type="match status" value="1"/>
</dbReference>
<feature type="transmembrane region" description="Helical" evidence="10">
    <location>
        <begin position="657"/>
        <end position="678"/>
    </location>
</feature>
<dbReference type="Pfam" id="PF13244">
    <property type="entry name" value="MbhD"/>
    <property type="match status" value="1"/>
</dbReference>
<feature type="transmembrane region" description="Helical" evidence="10">
    <location>
        <begin position="367"/>
        <end position="386"/>
    </location>
</feature>
<dbReference type="InterPro" id="IPR001516">
    <property type="entry name" value="Proton_antipo_N"/>
</dbReference>
<comment type="caution">
    <text evidence="17">The sequence shown here is derived from an EMBL/GenBank/DDBJ whole genome shotgun (WGS) entry which is preliminary data.</text>
</comment>
<evidence type="ECO:0000256" key="7">
    <source>
        <dbReference type="ARBA" id="ARBA00023065"/>
    </source>
</evidence>
<dbReference type="RefSeq" id="WP_103044512.1">
    <property type="nucleotide sequence ID" value="NZ_BAABBP010000018.1"/>
</dbReference>
<feature type="domain" description="MrpA C-terminal/MbhE" evidence="16">
    <location>
        <begin position="696"/>
        <end position="792"/>
    </location>
</feature>
<keyword evidence="18" id="KW-1185">Reference proteome</keyword>
<evidence type="ECO:0000256" key="9">
    <source>
        <dbReference type="RuleBase" id="RU000320"/>
    </source>
</evidence>
<organism evidence="17 18">
    <name type="scientific">Comamonas faecalis</name>
    <dbReference type="NCBI Taxonomy" id="1387849"/>
    <lineage>
        <taxon>Bacteria</taxon>
        <taxon>Pseudomonadati</taxon>
        <taxon>Pseudomonadota</taxon>
        <taxon>Betaproteobacteria</taxon>
        <taxon>Burkholderiales</taxon>
        <taxon>Comamonadaceae</taxon>
        <taxon>Comamonas</taxon>
    </lineage>
</organism>
<evidence type="ECO:0000256" key="2">
    <source>
        <dbReference type="ARBA" id="ARBA00022448"/>
    </source>
</evidence>
<feature type="transmembrane region" description="Helical" evidence="10">
    <location>
        <begin position="205"/>
        <end position="230"/>
    </location>
</feature>
<dbReference type="Pfam" id="PF00361">
    <property type="entry name" value="Proton_antipo_M"/>
    <property type="match status" value="1"/>
</dbReference>
<evidence type="ECO:0000259" key="15">
    <source>
        <dbReference type="Pfam" id="PF13244"/>
    </source>
</evidence>
<feature type="domain" description="Na+/H+ antiporter MnhB subunit-related protein" evidence="14">
    <location>
        <begin position="819"/>
        <end position="941"/>
    </location>
</feature>
<name>A0ABP7RH37_9BURK</name>
<dbReference type="InterPro" id="IPR007182">
    <property type="entry name" value="MnhB"/>
</dbReference>
<feature type="domain" description="MrpA C-terminal/MbhD" evidence="15">
    <location>
        <begin position="617"/>
        <end position="680"/>
    </location>
</feature>
<keyword evidence="6 10" id="KW-1133">Transmembrane helix</keyword>
<feature type="transmembrane region" description="Helical" evidence="10">
    <location>
        <begin position="925"/>
        <end position="948"/>
    </location>
</feature>
<evidence type="ECO:0000313" key="18">
    <source>
        <dbReference type="Proteomes" id="UP001501627"/>
    </source>
</evidence>
<feature type="transmembrane region" description="Helical" evidence="10">
    <location>
        <begin position="270"/>
        <end position="291"/>
    </location>
</feature>
<comment type="subcellular location">
    <subcellularLocation>
        <location evidence="1">Cell membrane</location>
        <topology evidence="1">Multi-pass membrane protein</topology>
    </subcellularLocation>
    <subcellularLocation>
        <location evidence="9">Membrane</location>
        <topology evidence="9">Multi-pass membrane protein</topology>
    </subcellularLocation>
</comment>
<evidence type="ECO:0000256" key="3">
    <source>
        <dbReference type="ARBA" id="ARBA00022449"/>
    </source>
</evidence>
<evidence type="ECO:0000259" key="13">
    <source>
        <dbReference type="Pfam" id="PF00662"/>
    </source>
</evidence>
<feature type="transmembrane region" description="Helical" evidence="10">
    <location>
        <begin position="162"/>
        <end position="185"/>
    </location>
</feature>
<evidence type="ECO:0000256" key="8">
    <source>
        <dbReference type="ARBA" id="ARBA00023136"/>
    </source>
</evidence>
<dbReference type="Pfam" id="PF00662">
    <property type="entry name" value="Proton_antipo_N"/>
    <property type="match status" value="1"/>
</dbReference>
<feature type="transmembrane region" description="Helical" evidence="10">
    <location>
        <begin position="119"/>
        <end position="150"/>
    </location>
</feature>
<feature type="transmembrane region" description="Helical" evidence="10">
    <location>
        <begin position="883"/>
        <end position="905"/>
    </location>
</feature>
<dbReference type="InterPro" id="IPR046806">
    <property type="entry name" value="MrpA_C/MbhE"/>
</dbReference>
<keyword evidence="3" id="KW-0050">Antiport</keyword>
<feature type="signal peptide" evidence="11">
    <location>
        <begin position="1"/>
        <end position="24"/>
    </location>
</feature>
<keyword evidence="11" id="KW-0732">Signal</keyword>
<keyword evidence="2" id="KW-0813">Transport</keyword>
<dbReference type="Proteomes" id="UP001501627">
    <property type="component" value="Unassembled WGS sequence"/>
</dbReference>
<feature type="transmembrane region" description="Helical" evidence="10">
    <location>
        <begin position="812"/>
        <end position="837"/>
    </location>
</feature>
<evidence type="ECO:0000313" key="17">
    <source>
        <dbReference type="EMBL" id="GAA3997416.1"/>
    </source>
</evidence>
<evidence type="ECO:0000256" key="10">
    <source>
        <dbReference type="SAM" id="Phobius"/>
    </source>
</evidence>
<keyword evidence="5 9" id="KW-0812">Transmembrane</keyword>
<evidence type="ECO:0000259" key="12">
    <source>
        <dbReference type="Pfam" id="PF00361"/>
    </source>
</evidence>
<feature type="transmembrane region" description="Helical" evidence="10">
    <location>
        <begin position="603"/>
        <end position="624"/>
    </location>
</feature>
<feature type="transmembrane region" description="Helical" evidence="10">
    <location>
        <begin position="504"/>
        <end position="526"/>
    </location>
</feature>
<feature type="transmembrane region" description="Helical" evidence="10">
    <location>
        <begin position="631"/>
        <end position="651"/>
    </location>
</feature>
<evidence type="ECO:0000256" key="5">
    <source>
        <dbReference type="ARBA" id="ARBA00022692"/>
    </source>
</evidence>
<keyword evidence="8 10" id="KW-0472">Membrane</keyword>
<evidence type="ECO:0000256" key="1">
    <source>
        <dbReference type="ARBA" id="ARBA00004651"/>
    </source>
</evidence>
<feature type="transmembrane region" description="Helical" evidence="10">
    <location>
        <begin position="242"/>
        <end position="264"/>
    </location>
</feature>
<feature type="transmembrane region" description="Helical" evidence="10">
    <location>
        <begin position="459"/>
        <end position="484"/>
    </location>
</feature>
<evidence type="ECO:0000259" key="14">
    <source>
        <dbReference type="Pfam" id="PF04039"/>
    </source>
</evidence>
<feature type="transmembrane region" description="Helical" evidence="10">
    <location>
        <begin position="406"/>
        <end position="427"/>
    </location>
</feature>
<dbReference type="PRINTS" id="PR01434">
    <property type="entry name" value="NADHDHGNASE5"/>
</dbReference>
<feature type="domain" description="NADH:quinone oxidoreductase/Mrp antiporter transmembrane" evidence="12">
    <location>
        <begin position="126"/>
        <end position="400"/>
    </location>
</feature>
<evidence type="ECO:0000256" key="11">
    <source>
        <dbReference type="SAM" id="SignalP"/>
    </source>
</evidence>
<feature type="chain" id="PRO_5046217766" evidence="11">
    <location>
        <begin position="25"/>
        <end position="989"/>
    </location>
</feature>
<evidence type="ECO:0000259" key="16">
    <source>
        <dbReference type="Pfam" id="PF20501"/>
    </source>
</evidence>
<dbReference type="PANTHER" id="PTHR43373:SF1">
    <property type="entry name" value="NA(+)_H(+) ANTIPORTER SUBUNIT A"/>
    <property type="match status" value="1"/>
</dbReference>
<sequence length="989" mass="106650">MPLLTLIVLPFAASLLAALMPANARNLESTLAGLVAVFCAVAVALHFPEVAAGTVLRQEIAWLPSLGMPMVIRMDGFAWMFSMLVYCIGALVVLYARYYMSPADPVPRFFSFFLAFMGAMAGVVLSGHLIQLVFFWELTSLFSFLLIGYWHHREDARRGARMALTVTAGGGLCLLAGMLLLGHIVGSYDLDHVLASAELVRHHPLYLVTLVLVLLGAFTKSAQFPFHFWLPNAMAAPTPVSSYLHSATMVKAGVFLLARLWPVMSGTEPWFWLVGATGLVTLLVGGYAAIFQNDLKSLLAYSTISHLGLIVLLLGLNSPLAAVAAVFHIMNHATFKASLFMAAGIVDHESGTRDIRRLSGLRRMMPITATLATVAGAAMAGVPLLNGFLSKEMFFAETVFLDASPLVATALPIAATIAGMFSVAYSLRFIADVFWGPPATDLPRTPHEPPHWMRVPVELLVLACLVVGIFPAWAVGQFLATAALPVVGGQLPAYSLVLWHGVNAPLVMSLIALAGGIALHLTLHWLRARGSAQAPLVMHHLSGRRMFEAGLTQFTRWGRSGRRLLSTQRLQWQMLWLVLATLVAGVLPLWLQGVHLGARPALPLSIAFVLLWIVGGLCAIATAWQAKYHRLAALVLMGGAGLATCVTFLWFSAPDLALTQLAVELVTTILILLGLRWLPRRDAALREADPLRARARRLRDLVLALLTGGGMAWLAFAMMSRDFPESTSTFFLEHALSGGGGTNVVNVMLVDFRGFDTFGEIVVLGIVAVTVYALLRRFRPAGESMDLPEQQRAVPADLQTDLLNPRHASDTAIGYLMVPAVLARLLLPFIALVAIYLFLRGHNQPGGGFVAGLVFSVALVLQYMVSGTTWVEAHLPLVPRRWIATGLLLALATGLGAVALGYPFLTSHTAVLQLPLVGELHFASATFFDLGVFALVVGATLLILTAIAHQSVRSHRYHARLVEEEMQAISLLVGDPPDPPAPAGMKGAP</sequence>
<dbReference type="InterPro" id="IPR025383">
    <property type="entry name" value="MrpA_C/MbhD"/>
</dbReference>
<dbReference type="Pfam" id="PF04039">
    <property type="entry name" value="MnhB"/>
    <property type="match status" value="1"/>
</dbReference>
<evidence type="ECO:0000256" key="4">
    <source>
        <dbReference type="ARBA" id="ARBA00022475"/>
    </source>
</evidence>
<keyword evidence="4" id="KW-1003">Cell membrane</keyword>
<keyword evidence="7" id="KW-0406">Ion transport</keyword>
<dbReference type="EMBL" id="BAABBP010000018">
    <property type="protein sequence ID" value="GAA3997416.1"/>
    <property type="molecule type" value="Genomic_DNA"/>
</dbReference>
<evidence type="ECO:0000256" key="6">
    <source>
        <dbReference type="ARBA" id="ARBA00022989"/>
    </source>
</evidence>
<feature type="transmembrane region" description="Helical" evidence="10">
    <location>
        <begin position="849"/>
        <end position="871"/>
    </location>
</feature>
<feature type="transmembrane region" description="Helical" evidence="10">
    <location>
        <begin position="757"/>
        <end position="775"/>
    </location>
</feature>
<protein>
    <submittedName>
        <fullName evidence="17">Monovalent cation/H+ antiporter subunit A</fullName>
    </submittedName>
</protein>
<gene>
    <name evidence="17" type="ORF">GCM10022279_21360</name>
</gene>